<dbReference type="PANTHER" id="PTHR45784">
    <property type="entry name" value="C-TYPE LECTIN DOMAIN FAMILY 20 MEMBER A-RELATED"/>
    <property type="match status" value="1"/>
</dbReference>
<organism evidence="3 4">
    <name type="scientific">Huso huso</name>
    <name type="common">Beluga</name>
    <name type="synonym">Acipenser huso</name>
    <dbReference type="NCBI Taxonomy" id="61971"/>
    <lineage>
        <taxon>Eukaryota</taxon>
        <taxon>Metazoa</taxon>
        <taxon>Chordata</taxon>
        <taxon>Craniata</taxon>
        <taxon>Vertebrata</taxon>
        <taxon>Euteleostomi</taxon>
        <taxon>Actinopterygii</taxon>
        <taxon>Chondrostei</taxon>
        <taxon>Acipenseriformes</taxon>
        <taxon>Acipenseridae</taxon>
        <taxon>Huso</taxon>
    </lineage>
</organism>
<feature type="domain" description="C-type lectin" evidence="2">
    <location>
        <begin position="273"/>
        <end position="362"/>
    </location>
</feature>
<name>A0ABR0Y1I6_HUSHU</name>
<keyword evidence="1" id="KW-1015">Disulfide bond</keyword>
<dbReference type="InterPro" id="IPR016186">
    <property type="entry name" value="C-type_lectin-like/link_sf"/>
</dbReference>
<dbReference type="InterPro" id="IPR018378">
    <property type="entry name" value="C-type_lectin_CS"/>
</dbReference>
<feature type="domain" description="C-type lectin" evidence="2">
    <location>
        <begin position="22"/>
        <end position="119"/>
    </location>
</feature>
<reference evidence="3 4" key="1">
    <citation type="submission" date="2021-05" db="EMBL/GenBank/DDBJ databases">
        <authorList>
            <person name="Zahm M."/>
            <person name="Klopp C."/>
            <person name="Cabau C."/>
            <person name="Kuhl H."/>
            <person name="Suciu R."/>
            <person name="Ciorpac M."/>
            <person name="Holostenco D."/>
            <person name="Gessner J."/>
            <person name="Wuertz S."/>
            <person name="Hohne C."/>
            <person name="Stock M."/>
            <person name="Gislard M."/>
            <person name="Lluch J."/>
            <person name="Milhes M."/>
            <person name="Lampietro C."/>
            <person name="Lopez Roques C."/>
            <person name="Donnadieu C."/>
            <person name="Du K."/>
            <person name="Schartl M."/>
            <person name="Guiguen Y."/>
        </authorList>
    </citation>
    <scope>NUCLEOTIDE SEQUENCE [LARGE SCALE GENOMIC DNA]</scope>
    <source>
        <strain evidence="3">Hh-F2</strain>
        <tissue evidence="3">Blood</tissue>
    </source>
</reference>
<dbReference type="SMART" id="SM00034">
    <property type="entry name" value="CLECT"/>
    <property type="match status" value="2"/>
</dbReference>
<evidence type="ECO:0000313" key="4">
    <source>
        <dbReference type="Proteomes" id="UP001369086"/>
    </source>
</evidence>
<dbReference type="InterPro" id="IPR016187">
    <property type="entry name" value="CTDL_fold"/>
</dbReference>
<protein>
    <recommendedName>
        <fullName evidence="2">C-type lectin domain-containing protein</fullName>
    </recommendedName>
</protein>
<dbReference type="EMBL" id="JAHFZB010000094">
    <property type="protein sequence ID" value="KAK6466250.1"/>
    <property type="molecule type" value="Genomic_DNA"/>
</dbReference>
<accession>A0ABR0Y1I6</accession>
<evidence type="ECO:0000256" key="1">
    <source>
        <dbReference type="ARBA" id="ARBA00023157"/>
    </source>
</evidence>
<dbReference type="PROSITE" id="PS00615">
    <property type="entry name" value="C_TYPE_LECTIN_1"/>
    <property type="match status" value="2"/>
</dbReference>
<sequence length="387" mass="45536">MFFFFFQGFFAPASSQIRKLLFVEAEKSWSEAQSYCRERYTDLVTVDSQDEAELLFTAEHSLNDAAWIGLYRDTQNWQWSNSDDVIYTNWRADLFCASVNSQGEWDDLVCSEKKAFMCFKETSNITARYTLIEEPRNWTEAQQYCREHHTDLVNIKSASENEDLIREHFSKKFPMDGVNMRWRKQDGEIFHKDVEEEDEEEEEEEKCSDPFHFPLESSEPVFYDRRQTESLINVLVSKHFVSSVHPLPSQPLTGPIYLFSGICEVAASHFRKYHFVKDEKSWFDAQSYCRENHTDLATIESQEETEKVLNISAGLINAWIGLYYDKENWQWSNGDNVSYYNWKSSLSCISVDSNGEWVDSDCHSNRYSFICYNGKVTFSFSFLFMLF</sequence>
<keyword evidence="4" id="KW-1185">Reference proteome</keyword>
<dbReference type="Proteomes" id="UP001369086">
    <property type="component" value="Unassembled WGS sequence"/>
</dbReference>
<proteinExistence type="predicted"/>
<comment type="caution">
    <text evidence="3">The sequence shown here is derived from an EMBL/GenBank/DDBJ whole genome shotgun (WGS) entry which is preliminary data.</text>
</comment>
<dbReference type="PANTHER" id="PTHR45784:SF5">
    <property type="entry name" value="C-TYPE LECTIN DOMAIN FAMILY 20 MEMBER A-RELATED"/>
    <property type="match status" value="1"/>
</dbReference>
<gene>
    <name evidence="3" type="ORF">HHUSO_G36581</name>
</gene>
<dbReference type="Pfam" id="PF00059">
    <property type="entry name" value="Lectin_C"/>
    <property type="match status" value="2"/>
</dbReference>
<evidence type="ECO:0000259" key="2">
    <source>
        <dbReference type="PROSITE" id="PS50041"/>
    </source>
</evidence>
<dbReference type="PROSITE" id="PS50041">
    <property type="entry name" value="C_TYPE_LECTIN_2"/>
    <property type="match status" value="2"/>
</dbReference>
<dbReference type="InterPro" id="IPR001304">
    <property type="entry name" value="C-type_lectin-like"/>
</dbReference>
<dbReference type="SUPFAM" id="SSF56436">
    <property type="entry name" value="C-type lectin-like"/>
    <property type="match status" value="3"/>
</dbReference>
<dbReference type="Gene3D" id="3.10.100.10">
    <property type="entry name" value="Mannose-Binding Protein A, subunit A"/>
    <property type="match status" value="3"/>
</dbReference>
<evidence type="ECO:0000313" key="3">
    <source>
        <dbReference type="EMBL" id="KAK6466250.1"/>
    </source>
</evidence>